<reference evidence="2" key="2">
    <citation type="submission" date="2021-02" db="EMBL/GenBank/DDBJ databases">
        <authorList>
            <person name="Kimball J.A."/>
            <person name="Haas M.W."/>
            <person name="Macchietto M."/>
            <person name="Kono T."/>
            <person name="Duquette J."/>
            <person name="Shao M."/>
        </authorList>
    </citation>
    <scope>NUCLEOTIDE SEQUENCE</scope>
    <source>
        <tissue evidence="2">Fresh leaf tissue</tissue>
    </source>
</reference>
<gene>
    <name evidence="2" type="ORF">GUJ93_ZPchr0010g7536</name>
</gene>
<organism evidence="2 3">
    <name type="scientific">Zizania palustris</name>
    <name type="common">Northern wild rice</name>
    <dbReference type="NCBI Taxonomy" id="103762"/>
    <lineage>
        <taxon>Eukaryota</taxon>
        <taxon>Viridiplantae</taxon>
        <taxon>Streptophyta</taxon>
        <taxon>Embryophyta</taxon>
        <taxon>Tracheophyta</taxon>
        <taxon>Spermatophyta</taxon>
        <taxon>Magnoliopsida</taxon>
        <taxon>Liliopsida</taxon>
        <taxon>Poales</taxon>
        <taxon>Poaceae</taxon>
        <taxon>BOP clade</taxon>
        <taxon>Oryzoideae</taxon>
        <taxon>Oryzeae</taxon>
        <taxon>Zizaniinae</taxon>
        <taxon>Zizania</taxon>
    </lineage>
</organism>
<accession>A0A8J5W9Q6</accession>
<evidence type="ECO:0000256" key="1">
    <source>
        <dbReference type="SAM" id="MobiDB-lite"/>
    </source>
</evidence>
<name>A0A8J5W9Q6_ZIZPA</name>
<proteinExistence type="predicted"/>
<keyword evidence="3" id="KW-1185">Reference proteome</keyword>
<dbReference type="Proteomes" id="UP000729402">
    <property type="component" value="Unassembled WGS sequence"/>
</dbReference>
<protein>
    <submittedName>
        <fullName evidence="2">Uncharacterized protein</fullName>
    </submittedName>
</protein>
<reference evidence="2" key="1">
    <citation type="journal article" date="2021" name="bioRxiv">
        <title>Whole Genome Assembly and Annotation of Northern Wild Rice, Zizania palustris L., Supports a Whole Genome Duplication in the Zizania Genus.</title>
        <authorList>
            <person name="Haas M."/>
            <person name="Kono T."/>
            <person name="Macchietto M."/>
            <person name="Millas R."/>
            <person name="McGilp L."/>
            <person name="Shao M."/>
            <person name="Duquette J."/>
            <person name="Hirsch C.N."/>
            <person name="Kimball J."/>
        </authorList>
    </citation>
    <scope>NUCLEOTIDE SEQUENCE</scope>
    <source>
        <tissue evidence="2">Fresh leaf tissue</tissue>
    </source>
</reference>
<evidence type="ECO:0000313" key="2">
    <source>
        <dbReference type="EMBL" id="KAG8085621.1"/>
    </source>
</evidence>
<feature type="region of interest" description="Disordered" evidence="1">
    <location>
        <begin position="65"/>
        <end position="89"/>
    </location>
</feature>
<dbReference type="EMBL" id="JAAALK010000082">
    <property type="protein sequence ID" value="KAG8085621.1"/>
    <property type="molecule type" value="Genomic_DNA"/>
</dbReference>
<evidence type="ECO:0000313" key="3">
    <source>
        <dbReference type="Proteomes" id="UP000729402"/>
    </source>
</evidence>
<sequence length="89" mass="9627">MQTIVLRVACPVTVGVGAVKRVLGKMEGLLLKGFQRERHHARKTTLQHFLNAATDEQVTEGRLITEGQETAGQIVPAQGGNTTMEDEAS</sequence>
<comment type="caution">
    <text evidence="2">The sequence shown here is derived from an EMBL/GenBank/DDBJ whole genome shotgun (WGS) entry which is preliminary data.</text>
</comment>
<dbReference type="AlphaFoldDB" id="A0A8J5W9Q6"/>